<dbReference type="SUPFAM" id="SSF51445">
    <property type="entry name" value="(Trans)glycosidases"/>
    <property type="match status" value="1"/>
</dbReference>
<keyword evidence="1" id="KW-0378">Hydrolase</keyword>
<dbReference type="InterPro" id="IPR036881">
    <property type="entry name" value="Glyco_hydro_3_C_sf"/>
</dbReference>
<accession>A0A1M6UXE9</accession>
<dbReference type="Proteomes" id="UP000184386">
    <property type="component" value="Unassembled WGS sequence"/>
</dbReference>
<proteinExistence type="predicted"/>
<evidence type="ECO:0000313" key="3">
    <source>
        <dbReference type="EMBL" id="SHK73868.1"/>
    </source>
</evidence>
<dbReference type="InterPro" id="IPR002772">
    <property type="entry name" value="Glyco_hydro_3_C"/>
</dbReference>
<dbReference type="OrthoDB" id="98455at2"/>
<dbReference type="GO" id="GO:0009251">
    <property type="term" value="P:glucan catabolic process"/>
    <property type="evidence" value="ECO:0007669"/>
    <property type="project" value="TreeGrafter"/>
</dbReference>
<feature type="domain" description="Fibronectin type III-like" evidence="2">
    <location>
        <begin position="691"/>
        <end position="760"/>
    </location>
</feature>
<dbReference type="RefSeq" id="WP_139241207.1">
    <property type="nucleotide sequence ID" value="NZ_FRAC01000016.1"/>
</dbReference>
<dbReference type="Gene3D" id="3.20.20.300">
    <property type="entry name" value="Glycoside hydrolase, family 3, N-terminal domain"/>
    <property type="match status" value="1"/>
</dbReference>
<dbReference type="InterPro" id="IPR013783">
    <property type="entry name" value="Ig-like_fold"/>
</dbReference>
<dbReference type="InterPro" id="IPR001764">
    <property type="entry name" value="Glyco_hydro_3_N"/>
</dbReference>
<dbReference type="Pfam" id="PF01915">
    <property type="entry name" value="Glyco_hydro_3_C"/>
    <property type="match status" value="1"/>
</dbReference>
<evidence type="ECO:0000259" key="2">
    <source>
        <dbReference type="SMART" id="SM01217"/>
    </source>
</evidence>
<dbReference type="InterPro" id="IPR051915">
    <property type="entry name" value="Cellulose_Degrad_GH3"/>
</dbReference>
<protein>
    <submittedName>
        <fullName evidence="3">Beta-glucosidase</fullName>
    </submittedName>
</protein>
<evidence type="ECO:0000256" key="1">
    <source>
        <dbReference type="ARBA" id="ARBA00022801"/>
    </source>
</evidence>
<dbReference type="EMBL" id="FRAC01000016">
    <property type="protein sequence ID" value="SHK73868.1"/>
    <property type="molecule type" value="Genomic_DNA"/>
</dbReference>
<dbReference type="Pfam" id="PF14310">
    <property type="entry name" value="Fn3-like"/>
    <property type="match status" value="1"/>
</dbReference>
<dbReference type="SMART" id="SM01217">
    <property type="entry name" value="Fn3_like"/>
    <property type="match status" value="1"/>
</dbReference>
<dbReference type="Gene3D" id="3.40.50.1700">
    <property type="entry name" value="Glycoside hydrolase family 3 C-terminal domain"/>
    <property type="match status" value="1"/>
</dbReference>
<dbReference type="Pfam" id="PF00933">
    <property type="entry name" value="Glyco_hydro_3"/>
    <property type="match status" value="1"/>
</dbReference>
<dbReference type="STRING" id="1121322.SAMN02745136_03226"/>
<dbReference type="InterPro" id="IPR036962">
    <property type="entry name" value="Glyco_hydro_3_N_sf"/>
</dbReference>
<organism evidence="3 4">
    <name type="scientific">Anaerocolumna jejuensis DSM 15929</name>
    <dbReference type="NCBI Taxonomy" id="1121322"/>
    <lineage>
        <taxon>Bacteria</taxon>
        <taxon>Bacillati</taxon>
        <taxon>Bacillota</taxon>
        <taxon>Clostridia</taxon>
        <taxon>Lachnospirales</taxon>
        <taxon>Lachnospiraceae</taxon>
        <taxon>Anaerocolumna</taxon>
    </lineage>
</organism>
<dbReference type="InterPro" id="IPR017853">
    <property type="entry name" value="GH"/>
</dbReference>
<sequence>MQAAEERARALLAKMTLKEKIGQVNQRLYGFGIYQRVPREGQEDDILLSEEFKKEVEKFSGLGVLYGLYRADPWSGKNFDNGLTGAYAAKAYNLVQRYVIEHSRLGIPMLLSSECPHGHQALDGYLLPVNLAAGATFHTELLERAYRVCGRQLKEMGVDMALISTLDILRDPRWGRSEECYGEDPYLAGELAKAAVKGIQCEGVDAVVKHFCAQGEGTGGINASAARIGERELREIHLPVMKACAKVHARGVMAAYNEIDGIPCHANKKLLTDILRGEMGFQGIVMADGVAIDQLDVMTGDNVLSGALALRAGVDVGLWDQAFGRLEEAVERDATLTEELDRAVLRVLTVKFERGLFDNPYREESSQGSIYSYEKNTESLDLARESLVLLENRNNILPLSLDCLQSVAVIGPNSDALYNQLGDYTPPVREEEGVTVLEGIRQAVRDYEGRTGRKIRIDHVKGCGLLSTSEDDISRAVKAAKESEAVILVLGGSSSRFGEVVFDSNGAAISGGKADMDCGEGMDVHSLELPGLQNRLVREVLSAGVPVIAVCIQGRPYAITELSQKADGLLCCFYPGMKGGQAVAEAIFGKLSPSGCLPVSIPRHSGQLPVYYNYKASYRAMSYRDLDNTPLYTFGYGKSYTSFSFGNIRLEVPEEGKRTEEMPAITGEQLKSSGIRLHFTVTNTGKMDGFCVPQLYIRQEASGTIRRVKELKDFCKVWVPMGETREGMLALDEEKLSVWNGEMEFKAEPGTFRLLLQDGEGPVWEGALEVTSNSK</sequence>
<dbReference type="GO" id="GO:0008422">
    <property type="term" value="F:beta-glucosidase activity"/>
    <property type="evidence" value="ECO:0007669"/>
    <property type="project" value="TreeGrafter"/>
</dbReference>
<dbReference type="InterPro" id="IPR026891">
    <property type="entry name" value="Fn3-like"/>
</dbReference>
<dbReference type="PANTHER" id="PTHR30620">
    <property type="entry name" value="PERIPLASMIC BETA-GLUCOSIDASE-RELATED"/>
    <property type="match status" value="1"/>
</dbReference>
<reference evidence="3 4" key="1">
    <citation type="submission" date="2016-11" db="EMBL/GenBank/DDBJ databases">
        <authorList>
            <person name="Jaros S."/>
            <person name="Januszkiewicz K."/>
            <person name="Wedrychowicz H."/>
        </authorList>
    </citation>
    <scope>NUCLEOTIDE SEQUENCE [LARGE SCALE GENOMIC DNA]</scope>
    <source>
        <strain evidence="3 4">DSM 15929</strain>
    </source>
</reference>
<gene>
    <name evidence="3" type="ORF">SAMN02745136_03226</name>
</gene>
<dbReference type="Gene3D" id="2.60.40.10">
    <property type="entry name" value="Immunoglobulins"/>
    <property type="match status" value="1"/>
</dbReference>
<keyword evidence="4" id="KW-1185">Reference proteome</keyword>
<dbReference type="PANTHER" id="PTHR30620:SF123">
    <property type="entry name" value="BETA-XYLOSIDASE"/>
    <property type="match status" value="1"/>
</dbReference>
<dbReference type="SUPFAM" id="SSF52279">
    <property type="entry name" value="Beta-D-glucan exohydrolase, C-terminal domain"/>
    <property type="match status" value="1"/>
</dbReference>
<evidence type="ECO:0000313" key="4">
    <source>
        <dbReference type="Proteomes" id="UP000184386"/>
    </source>
</evidence>
<dbReference type="AlphaFoldDB" id="A0A1M6UXE9"/>
<dbReference type="PRINTS" id="PR00133">
    <property type="entry name" value="GLHYDRLASE3"/>
</dbReference>
<name>A0A1M6UXE9_9FIRM</name>